<feature type="chain" id="PRO_5035196965" evidence="1">
    <location>
        <begin position="19"/>
        <end position="149"/>
    </location>
</feature>
<dbReference type="AlphaFoldDB" id="A0A8J2KDZ9"/>
<gene>
    <name evidence="2" type="ORF">AFUS01_LOCUS25282</name>
</gene>
<organism evidence="2 3">
    <name type="scientific">Allacma fusca</name>
    <dbReference type="NCBI Taxonomy" id="39272"/>
    <lineage>
        <taxon>Eukaryota</taxon>
        <taxon>Metazoa</taxon>
        <taxon>Ecdysozoa</taxon>
        <taxon>Arthropoda</taxon>
        <taxon>Hexapoda</taxon>
        <taxon>Collembola</taxon>
        <taxon>Symphypleona</taxon>
        <taxon>Sminthuridae</taxon>
        <taxon>Allacma</taxon>
    </lineage>
</organism>
<sequence length="149" mass="14966">MNSFSVALFAAALAYASAGVLEAPVAYAAPSYAYAPAVAKVAAPVAYAHAPTVAKVAAAPVAYAAAPAYAKVAAPGVYSVPAAYAYETPLVINAFSPQGAFAVAPQQGYFLDQLAYAAPVIKTPAVAVAKAVAPVAKAAVAYDDHHHHH</sequence>
<evidence type="ECO:0000256" key="1">
    <source>
        <dbReference type="SAM" id="SignalP"/>
    </source>
</evidence>
<keyword evidence="3" id="KW-1185">Reference proteome</keyword>
<dbReference type="EMBL" id="CAJVCH010324076">
    <property type="protein sequence ID" value="CAG7786727.1"/>
    <property type="molecule type" value="Genomic_DNA"/>
</dbReference>
<reference evidence="2" key="1">
    <citation type="submission" date="2021-06" db="EMBL/GenBank/DDBJ databases">
        <authorList>
            <person name="Hodson N. C."/>
            <person name="Mongue J. A."/>
            <person name="Jaron S. K."/>
        </authorList>
    </citation>
    <scope>NUCLEOTIDE SEQUENCE</scope>
</reference>
<evidence type="ECO:0000313" key="3">
    <source>
        <dbReference type="Proteomes" id="UP000708208"/>
    </source>
</evidence>
<name>A0A8J2KDZ9_9HEXA</name>
<evidence type="ECO:0000313" key="2">
    <source>
        <dbReference type="EMBL" id="CAG7786727.1"/>
    </source>
</evidence>
<comment type="caution">
    <text evidence="2">The sequence shown here is derived from an EMBL/GenBank/DDBJ whole genome shotgun (WGS) entry which is preliminary data.</text>
</comment>
<proteinExistence type="predicted"/>
<protein>
    <submittedName>
        <fullName evidence="2">Uncharacterized protein</fullName>
    </submittedName>
</protein>
<accession>A0A8J2KDZ9</accession>
<feature type="signal peptide" evidence="1">
    <location>
        <begin position="1"/>
        <end position="18"/>
    </location>
</feature>
<dbReference type="Proteomes" id="UP000708208">
    <property type="component" value="Unassembled WGS sequence"/>
</dbReference>
<keyword evidence="1" id="KW-0732">Signal</keyword>